<dbReference type="PANTHER" id="PTHR22916">
    <property type="entry name" value="GLYCOSYLTRANSFERASE"/>
    <property type="match status" value="1"/>
</dbReference>
<dbReference type="Gene3D" id="3.90.550.10">
    <property type="entry name" value="Spore Coat Polysaccharide Biosynthesis Protein SpsA, Chain A"/>
    <property type="match status" value="1"/>
</dbReference>
<dbReference type="SUPFAM" id="SSF53448">
    <property type="entry name" value="Nucleotide-diphospho-sugar transferases"/>
    <property type="match status" value="1"/>
</dbReference>
<protein>
    <submittedName>
        <fullName evidence="2">Glycosyl transferase family 2</fullName>
    </submittedName>
</protein>
<evidence type="ECO:0000313" key="2">
    <source>
        <dbReference type="EMBL" id="TCP32973.1"/>
    </source>
</evidence>
<organism evidence="2 3">
    <name type="scientific">Rhodothalassium salexigens DSM 2132</name>
    <dbReference type="NCBI Taxonomy" id="1188247"/>
    <lineage>
        <taxon>Bacteria</taxon>
        <taxon>Pseudomonadati</taxon>
        <taxon>Pseudomonadota</taxon>
        <taxon>Alphaproteobacteria</taxon>
        <taxon>Rhodothalassiales</taxon>
        <taxon>Rhodothalassiaceae</taxon>
        <taxon>Rhodothalassium</taxon>
    </lineage>
</organism>
<comment type="caution">
    <text evidence="2">The sequence shown here is derived from an EMBL/GenBank/DDBJ whole genome shotgun (WGS) entry which is preliminary data.</text>
</comment>
<dbReference type="GO" id="GO:0016758">
    <property type="term" value="F:hexosyltransferase activity"/>
    <property type="evidence" value="ECO:0007669"/>
    <property type="project" value="UniProtKB-ARBA"/>
</dbReference>
<evidence type="ECO:0000313" key="3">
    <source>
        <dbReference type="Proteomes" id="UP000295399"/>
    </source>
</evidence>
<sequence length="306" mass="33794">MTLPPSTPTRAPRVTLLLTTYNHGPFVAEAVASCLAQDYPNMEVFISDDASTDDTWARVEAAVADYRGPHTISLNRNEQNLFLDHLPAIAGRLSGELVVIACGDDVQYPQRVSRLVALWRQTNATVLASAARTIDAQGAVTGHHRLCDKPPVLTLEGFLKTGDNPTCFGAGMAWHRRLTDTFGRLPPGSRNMDFLYPLRGLMLTGAAFCNEPLLDWRRHGGNMTLVFQQDDADNELDKLQVRERNLLNKMANWHGAIEDAQRLAQATGNQAPLNGVANAAVQHIVQLMSQWRPVRHRLAQAKVGIY</sequence>
<reference evidence="2 3" key="1">
    <citation type="submission" date="2019-03" db="EMBL/GenBank/DDBJ databases">
        <title>Genomic Encyclopedia of Type Strains, Phase IV (KMG-IV): sequencing the most valuable type-strain genomes for metagenomic binning, comparative biology and taxonomic classification.</title>
        <authorList>
            <person name="Goeker M."/>
        </authorList>
    </citation>
    <scope>NUCLEOTIDE SEQUENCE [LARGE SCALE GENOMIC DNA]</scope>
    <source>
        <strain evidence="2 3">DSM 2132</strain>
    </source>
</reference>
<keyword evidence="2" id="KW-0808">Transferase</keyword>
<dbReference type="OrthoDB" id="9807795at2"/>
<evidence type="ECO:0000259" key="1">
    <source>
        <dbReference type="Pfam" id="PF00535"/>
    </source>
</evidence>
<dbReference type="Proteomes" id="UP000295399">
    <property type="component" value="Unassembled WGS sequence"/>
</dbReference>
<proteinExistence type="predicted"/>
<dbReference type="EMBL" id="SLXO01000008">
    <property type="protein sequence ID" value="TCP32973.1"/>
    <property type="molecule type" value="Genomic_DNA"/>
</dbReference>
<dbReference type="InterPro" id="IPR029044">
    <property type="entry name" value="Nucleotide-diphossugar_trans"/>
</dbReference>
<dbReference type="InParanoid" id="A0A4R2PCT1"/>
<dbReference type="AlphaFoldDB" id="A0A4R2PCT1"/>
<dbReference type="RefSeq" id="WP_132708908.1">
    <property type="nucleotide sequence ID" value="NZ_JACIGF010000008.1"/>
</dbReference>
<name>A0A4R2PCT1_RHOSA</name>
<dbReference type="PANTHER" id="PTHR22916:SF3">
    <property type="entry name" value="UDP-GLCNAC:BETAGAL BETA-1,3-N-ACETYLGLUCOSAMINYLTRANSFERASE-LIKE PROTEIN 1"/>
    <property type="match status" value="1"/>
</dbReference>
<feature type="domain" description="Glycosyltransferase 2-like" evidence="1">
    <location>
        <begin position="17"/>
        <end position="176"/>
    </location>
</feature>
<accession>A0A4R2PCT1</accession>
<dbReference type="Pfam" id="PF00535">
    <property type="entry name" value="Glycos_transf_2"/>
    <property type="match status" value="1"/>
</dbReference>
<keyword evidence="3" id="KW-1185">Reference proteome</keyword>
<gene>
    <name evidence="2" type="ORF">EV659_10872</name>
</gene>
<dbReference type="InterPro" id="IPR001173">
    <property type="entry name" value="Glyco_trans_2-like"/>
</dbReference>